<evidence type="ECO:0000256" key="1">
    <source>
        <dbReference type="ARBA" id="ARBA00022723"/>
    </source>
</evidence>
<name>A0AAD6VUM8_9AGAR</name>
<reference evidence="7" key="1">
    <citation type="submission" date="2023-03" db="EMBL/GenBank/DDBJ databases">
        <title>Massive genome expansion in bonnet fungi (Mycena s.s.) driven by repeated elements and novel gene families across ecological guilds.</title>
        <authorList>
            <consortium name="Lawrence Berkeley National Laboratory"/>
            <person name="Harder C.B."/>
            <person name="Miyauchi S."/>
            <person name="Viragh M."/>
            <person name="Kuo A."/>
            <person name="Thoen E."/>
            <person name="Andreopoulos B."/>
            <person name="Lu D."/>
            <person name="Skrede I."/>
            <person name="Drula E."/>
            <person name="Henrissat B."/>
            <person name="Morin E."/>
            <person name="Kohler A."/>
            <person name="Barry K."/>
            <person name="LaButti K."/>
            <person name="Morin E."/>
            <person name="Salamov A."/>
            <person name="Lipzen A."/>
            <person name="Mereny Z."/>
            <person name="Hegedus B."/>
            <person name="Baldrian P."/>
            <person name="Stursova M."/>
            <person name="Weitz H."/>
            <person name="Taylor A."/>
            <person name="Grigoriev I.V."/>
            <person name="Nagy L.G."/>
            <person name="Martin F."/>
            <person name="Kauserud H."/>
        </authorList>
    </citation>
    <scope>NUCLEOTIDE SEQUENCE</scope>
    <source>
        <strain evidence="7">9144</strain>
    </source>
</reference>
<keyword evidence="3" id="KW-0862">Zinc</keyword>
<evidence type="ECO:0000256" key="3">
    <source>
        <dbReference type="ARBA" id="ARBA00022833"/>
    </source>
</evidence>
<keyword evidence="8" id="KW-1185">Reference proteome</keyword>
<dbReference type="SUPFAM" id="SSF57850">
    <property type="entry name" value="RING/U-box"/>
    <property type="match status" value="1"/>
</dbReference>
<evidence type="ECO:0000256" key="5">
    <source>
        <dbReference type="SAM" id="Coils"/>
    </source>
</evidence>
<evidence type="ECO:0000259" key="6">
    <source>
        <dbReference type="PROSITE" id="PS50089"/>
    </source>
</evidence>
<dbReference type="PANTHER" id="PTHR22791:SF6">
    <property type="entry name" value="RING-TYPE DOMAIN-CONTAINING PROTEIN"/>
    <property type="match status" value="1"/>
</dbReference>
<dbReference type="InterPro" id="IPR017907">
    <property type="entry name" value="Znf_RING_CS"/>
</dbReference>
<keyword evidence="1" id="KW-0479">Metal-binding</keyword>
<feature type="domain" description="RING-type" evidence="6">
    <location>
        <begin position="10"/>
        <end position="50"/>
    </location>
</feature>
<dbReference type="PANTHER" id="PTHR22791">
    <property type="entry name" value="RING-TYPE DOMAIN-CONTAINING PROTEIN"/>
    <property type="match status" value="1"/>
</dbReference>
<dbReference type="Gene3D" id="3.30.40.10">
    <property type="entry name" value="Zinc/RING finger domain, C3HC4 (zinc finger)"/>
    <property type="match status" value="1"/>
</dbReference>
<dbReference type="GO" id="GO:0008270">
    <property type="term" value="F:zinc ion binding"/>
    <property type="evidence" value="ECO:0007669"/>
    <property type="project" value="UniProtKB-KW"/>
</dbReference>
<dbReference type="EMBL" id="JARJCW010000009">
    <property type="protein sequence ID" value="KAJ7220644.1"/>
    <property type="molecule type" value="Genomic_DNA"/>
</dbReference>
<keyword evidence="5" id="KW-0175">Coiled coil</keyword>
<evidence type="ECO:0000313" key="8">
    <source>
        <dbReference type="Proteomes" id="UP001219525"/>
    </source>
</evidence>
<dbReference type="InterPro" id="IPR001841">
    <property type="entry name" value="Znf_RING"/>
</dbReference>
<evidence type="ECO:0000256" key="4">
    <source>
        <dbReference type="PROSITE-ProRule" id="PRU00175"/>
    </source>
</evidence>
<dbReference type="AlphaFoldDB" id="A0AAD6VUM8"/>
<dbReference type="InterPro" id="IPR051435">
    <property type="entry name" value="RING_finger_E3_ubiq-ligases"/>
</dbReference>
<evidence type="ECO:0000313" key="7">
    <source>
        <dbReference type="EMBL" id="KAJ7220644.1"/>
    </source>
</evidence>
<dbReference type="InterPro" id="IPR013083">
    <property type="entry name" value="Znf_RING/FYVE/PHD"/>
</dbReference>
<feature type="coiled-coil region" evidence="5">
    <location>
        <begin position="153"/>
        <end position="215"/>
    </location>
</feature>
<proteinExistence type="predicted"/>
<keyword evidence="2 4" id="KW-0863">Zinc-finger</keyword>
<evidence type="ECO:0000256" key="2">
    <source>
        <dbReference type="ARBA" id="ARBA00022771"/>
    </source>
</evidence>
<dbReference type="PROSITE" id="PS50089">
    <property type="entry name" value="ZF_RING_2"/>
    <property type="match status" value="1"/>
</dbReference>
<dbReference type="PROSITE" id="PS00518">
    <property type="entry name" value="ZF_RING_1"/>
    <property type="match status" value="1"/>
</dbReference>
<dbReference type="SMART" id="SM00184">
    <property type="entry name" value="RING"/>
    <property type="match status" value="1"/>
</dbReference>
<dbReference type="Proteomes" id="UP001219525">
    <property type="component" value="Unassembled WGS sequence"/>
</dbReference>
<protein>
    <recommendedName>
        <fullName evidence="6">RING-type domain-containing protein</fullName>
    </recommendedName>
</protein>
<sequence>MLSLGPGSACDVCLEPFSADLKAPCSIPCGHVFCVNCLQQVERPTCPLCRKPFNERHMIKLHIDLDTLRTSASSDEHPISSNADEDARRLQDRITLLATNGATETQTTQLTEDCKAFLATVPKTMYADLRTSVKMLIYICHVKHLYFDQQRLANQLTSKCTTLTQEVDRLKAAVEVLKIEKRRLEQAYQSVSDERDEMSTENDKLHEQLENAEAQVFLVTEWVFFLSLFVLKRLTIFADK</sequence>
<gene>
    <name evidence="7" type="ORF">GGX14DRAFT_354494</name>
</gene>
<accession>A0AAD6VUM8</accession>
<dbReference type="GO" id="GO:0061630">
    <property type="term" value="F:ubiquitin protein ligase activity"/>
    <property type="evidence" value="ECO:0007669"/>
    <property type="project" value="TreeGrafter"/>
</dbReference>
<organism evidence="7 8">
    <name type="scientific">Mycena pura</name>
    <dbReference type="NCBI Taxonomy" id="153505"/>
    <lineage>
        <taxon>Eukaryota</taxon>
        <taxon>Fungi</taxon>
        <taxon>Dikarya</taxon>
        <taxon>Basidiomycota</taxon>
        <taxon>Agaricomycotina</taxon>
        <taxon>Agaricomycetes</taxon>
        <taxon>Agaricomycetidae</taxon>
        <taxon>Agaricales</taxon>
        <taxon>Marasmiineae</taxon>
        <taxon>Mycenaceae</taxon>
        <taxon>Mycena</taxon>
    </lineage>
</organism>
<dbReference type="GO" id="GO:0016567">
    <property type="term" value="P:protein ubiquitination"/>
    <property type="evidence" value="ECO:0007669"/>
    <property type="project" value="TreeGrafter"/>
</dbReference>
<dbReference type="Pfam" id="PF14634">
    <property type="entry name" value="zf-RING_5"/>
    <property type="match status" value="1"/>
</dbReference>
<comment type="caution">
    <text evidence="7">The sequence shown here is derived from an EMBL/GenBank/DDBJ whole genome shotgun (WGS) entry which is preliminary data.</text>
</comment>